<reference evidence="4" key="1">
    <citation type="submission" date="2017-02" db="UniProtKB">
        <authorList>
            <consortium name="WormBaseParasite"/>
        </authorList>
    </citation>
    <scope>IDENTIFICATION</scope>
</reference>
<dbReference type="GO" id="GO:0004672">
    <property type="term" value="F:protein kinase activity"/>
    <property type="evidence" value="ECO:0007669"/>
    <property type="project" value="InterPro"/>
</dbReference>
<keyword evidence="3" id="KW-1185">Reference proteome</keyword>
<dbReference type="SUPFAM" id="SSF56112">
    <property type="entry name" value="Protein kinase-like (PK-like)"/>
    <property type="match status" value="1"/>
</dbReference>
<proteinExistence type="predicted"/>
<dbReference type="InterPro" id="IPR000719">
    <property type="entry name" value="Prot_kinase_dom"/>
</dbReference>
<name>A0A0R3W012_TAEAS</name>
<dbReference type="OrthoDB" id="2570713at2759"/>
<gene>
    <name evidence="2" type="ORF">TASK_LOCUS3007</name>
</gene>
<dbReference type="EMBL" id="UYRS01004766">
    <property type="protein sequence ID" value="VDK26869.1"/>
    <property type="molecule type" value="Genomic_DNA"/>
</dbReference>
<organism evidence="4">
    <name type="scientific">Taenia asiatica</name>
    <name type="common">Asian tapeworm</name>
    <dbReference type="NCBI Taxonomy" id="60517"/>
    <lineage>
        <taxon>Eukaryota</taxon>
        <taxon>Metazoa</taxon>
        <taxon>Spiralia</taxon>
        <taxon>Lophotrochozoa</taxon>
        <taxon>Platyhelminthes</taxon>
        <taxon>Cestoda</taxon>
        <taxon>Eucestoda</taxon>
        <taxon>Cyclophyllidea</taxon>
        <taxon>Taeniidae</taxon>
        <taxon>Taenia</taxon>
    </lineage>
</organism>
<sequence>MRKSSDFELFTLDRHLDVPEADERFHPCEVICGLQRLHATRIVHMDLKPENIPPPDSDHVLIAELDRSHDVGEEKTPRNARLAYNSPIFGTQNRFVTLLVAYITSEAV</sequence>
<dbReference type="AlphaFoldDB" id="A0A0R3W012"/>
<dbReference type="WBParaSite" id="TASK_0000300601-mRNA-1">
    <property type="protein sequence ID" value="TASK_0000300601-mRNA-1"/>
    <property type="gene ID" value="TASK_0000300601"/>
</dbReference>
<dbReference type="STRING" id="60517.A0A0R3W012"/>
<dbReference type="PROSITE" id="PS50011">
    <property type="entry name" value="PROTEIN_KINASE_DOM"/>
    <property type="match status" value="1"/>
</dbReference>
<dbReference type="Proteomes" id="UP000282613">
    <property type="component" value="Unassembled WGS sequence"/>
</dbReference>
<dbReference type="GO" id="GO:0005524">
    <property type="term" value="F:ATP binding"/>
    <property type="evidence" value="ECO:0007669"/>
    <property type="project" value="InterPro"/>
</dbReference>
<dbReference type="InterPro" id="IPR011009">
    <property type="entry name" value="Kinase-like_dom_sf"/>
</dbReference>
<dbReference type="Gene3D" id="1.10.510.10">
    <property type="entry name" value="Transferase(Phosphotransferase) domain 1"/>
    <property type="match status" value="1"/>
</dbReference>
<protein>
    <submittedName>
        <fullName evidence="4">Protein kinase domain-containing protein</fullName>
    </submittedName>
</protein>
<feature type="domain" description="Protein kinase" evidence="1">
    <location>
        <begin position="1"/>
        <end position="108"/>
    </location>
</feature>
<evidence type="ECO:0000313" key="2">
    <source>
        <dbReference type="EMBL" id="VDK26869.1"/>
    </source>
</evidence>
<evidence type="ECO:0000313" key="4">
    <source>
        <dbReference type="WBParaSite" id="TASK_0000300601-mRNA-1"/>
    </source>
</evidence>
<reference evidence="2 3" key="2">
    <citation type="submission" date="2018-11" db="EMBL/GenBank/DDBJ databases">
        <authorList>
            <consortium name="Pathogen Informatics"/>
        </authorList>
    </citation>
    <scope>NUCLEOTIDE SEQUENCE [LARGE SCALE GENOMIC DNA]</scope>
</reference>
<evidence type="ECO:0000259" key="1">
    <source>
        <dbReference type="PROSITE" id="PS50011"/>
    </source>
</evidence>
<accession>A0A0R3W012</accession>
<evidence type="ECO:0000313" key="3">
    <source>
        <dbReference type="Proteomes" id="UP000282613"/>
    </source>
</evidence>